<evidence type="ECO:0000313" key="4">
    <source>
        <dbReference type="Proteomes" id="UP000234845"/>
    </source>
</evidence>
<dbReference type="AlphaFoldDB" id="A0A2N5Y401"/>
<dbReference type="OrthoDB" id="9802763at2"/>
<gene>
    <name evidence="3" type="primary">ccoS</name>
    <name evidence="3" type="ORF">CWI75_06855</name>
</gene>
<evidence type="ECO:0000256" key="2">
    <source>
        <dbReference type="SAM" id="Phobius"/>
    </source>
</evidence>
<feature type="transmembrane region" description="Helical" evidence="2">
    <location>
        <begin position="6"/>
        <end position="26"/>
    </location>
</feature>
<dbReference type="RefSeq" id="WP_101520732.1">
    <property type="nucleotide sequence ID" value="NZ_PKLZ01000003.1"/>
</dbReference>
<evidence type="ECO:0000313" key="3">
    <source>
        <dbReference type="EMBL" id="PLW83131.1"/>
    </source>
</evidence>
<comment type="caution">
    <text evidence="3">The sequence shown here is derived from an EMBL/GenBank/DDBJ whole genome shotgun (WGS) entry which is preliminary data.</text>
</comment>
<keyword evidence="2" id="KW-0472">Membrane</keyword>
<keyword evidence="2" id="KW-0812">Transmembrane</keyword>
<keyword evidence="4" id="KW-1185">Reference proteome</keyword>
<dbReference type="Pfam" id="PF03597">
    <property type="entry name" value="FixS"/>
    <property type="match status" value="1"/>
</dbReference>
<reference evidence="4" key="1">
    <citation type="submission" date="2017-11" db="EMBL/GenBank/DDBJ databases">
        <title>The draft genome sequence of Chromatocurvus sp. F02.</title>
        <authorList>
            <person name="Du Z.-J."/>
            <person name="Chang Y.-Q."/>
        </authorList>
    </citation>
    <scope>NUCLEOTIDE SEQUENCE [LARGE SCALE GENOMIC DNA]</scope>
    <source>
        <strain evidence="4">F02</strain>
    </source>
</reference>
<dbReference type="Proteomes" id="UP000234845">
    <property type="component" value="Unassembled WGS sequence"/>
</dbReference>
<protein>
    <submittedName>
        <fullName evidence="3">Cbb3-type cytochrome oxidase assembly protein CcoS</fullName>
    </submittedName>
</protein>
<name>A0A2N5Y401_9GAMM</name>
<dbReference type="InterPro" id="IPR004714">
    <property type="entry name" value="Cyt_oxidase_maturation_cbb3"/>
</dbReference>
<feature type="region of interest" description="Disordered" evidence="1">
    <location>
        <begin position="43"/>
        <end position="71"/>
    </location>
</feature>
<evidence type="ECO:0000256" key="1">
    <source>
        <dbReference type="SAM" id="MobiDB-lite"/>
    </source>
</evidence>
<keyword evidence="2" id="KW-1133">Transmembrane helix</keyword>
<feature type="compositionally biased region" description="Basic and acidic residues" evidence="1">
    <location>
        <begin position="43"/>
        <end position="52"/>
    </location>
</feature>
<dbReference type="NCBIfam" id="TIGR00847">
    <property type="entry name" value="ccoS"/>
    <property type="match status" value="1"/>
</dbReference>
<organism evidence="3 4">
    <name type="scientific">Kineobactrum sediminis</name>
    <dbReference type="NCBI Taxonomy" id="1905677"/>
    <lineage>
        <taxon>Bacteria</taxon>
        <taxon>Pseudomonadati</taxon>
        <taxon>Pseudomonadota</taxon>
        <taxon>Gammaproteobacteria</taxon>
        <taxon>Cellvibrionales</taxon>
        <taxon>Halieaceae</taxon>
        <taxon>Kineobactrum</taxon>
    </lineage>
</organism>
<dbReference type="PANTHER" id="PTHR41532:SF1">
    <property type="entry name" value="FIXS PROTEIN"/>
    <property type="match status" value="1"/>
</dbReference>
<dbReference type="PANTHER" id="PTHR41532">
    <property type="entry name" value="FIXS PROTEIN"/>
    <property type="match status" value="1"/>
</dbReference>
<dbReference type="EMBL" id="PKLZ01000003">
    <property type="protein sequence ID" value="PLW83131.1"/>
    <property type="molecule type" value="Genomic_DNA"/>
</dbReference>
<proteinExistence type="predicted"/>
<sequence length="71" mass="8249">MASLYILIPIALIFCVIVIRLLLWAIDSGQYDDLDKEAWRILAPEDKPERESTQMPETETETETETEKNDH</sequence>
<accession>A0A2N5Y401</accession>